<dbReference type="PROSITE" id="PS50093">
    <property type="entry name" value="PKD"/>
    <property type="match status" value="2"/>
</dbReference>
<gene>
    <name evidence="7" type="ORF">KUV50_04505</name>
</gene>
<evidence type="ECO:0000256" key="4">
    <source>
        <dbReference type="ARBA" id="ARBA00022989"/>
    </source>
</evidence>
<keyword evidence="5" id="KW-0472">Membrane</keyword>
<evidence type="ECO:0000256" key="5">
    <source>
        <dbReference type="ARBA" id="ARBA00023136"/>
    </source>
</evidence>
<dbReference type="Pfam" id="PF13585">
    <property type="entry name" value="CHU_C"/>
    <property type="match status" value="1"/>
</dbReference>
<dbReference type="InterPro" id="IPR026341">
    <property type="entry name" value="T9SS_type_B"/>
</dbReference>
<organism evidence="7 8">
    <name type="scientific">Membranihabitans marinus</name>
    <dbReference type="NCBI Taxonomy" id="1227546"/>
    <lineage>
        <taxon>Bacteria</taxon>
        <taxon>Pseudomonadati</taxon>
        <taxon>Bacteroidota</taxon>
        <taxon>Saprospiria</taxon>
        <taxon>Saprospirales</taxon>
        <taxon>Saprospiraceae</taxon>
        <taxon>Membranihabitans</taxon>
    </lineage>
</organism>
<dbReference type="Pfam" id="PF18911">
    <property type="entry name" value="PKD_4"/>
    <property type="match status" value="1"/>
</dbReference>
<sequence>MKYTQYQHITKFVLTLLFATLSLWAYSIPFTGGDLSYKRIKNGVYEFTLVLERDCRRYSPNFEFEDRVTVGAYNLRNELIGECGELGKIFLDLQSITKKENNLSSACIDADDTECREIAVYKGTANVPISAYGYQFIYSECCRPDNIVNIFDPENAGFTLIATMTLNGYLWYTSTPVFSNTDPLYSCLGEENTINPGISVKPHEEYRFSLCNPFDGQAPVNPLLAPQAPPYDYVDYVSGFTALDPLGDDGDITIDPSTGVITYTGSKAGSYSIAVCVEQFKKGKLVGTSIREIQLNFIDCAGKTLDADFDYTVDFCNPGRVSFENRSMGADDFEWTFYTDESTSSTSTNPNPVMTFPSPGSYVVELAISNNEGCVDTARKVVEVYDFIEEIQILNFGSCQDLTQELSLNKEVQNYEITWYLVDGNSESEIGTGTDISYLFPSEGPYTIRVEAAYEDCIVSATRTINVVQGVTALMDTIAICSPEIVALNPNSYDRYKYTWTIDSLIEDKADPNPRVFVSTTTLFPVTITDKQDPNCSGEGFVLVTVGESQTADFKAVQDLCADEYTVKFSSISDGVTNLHWSFQIGSETIESDEESPVITFPTTGYYKVILAGDGDNGCPATGTRVIEVFDPENDLGIVNFGNCENYEQVLKLDKVIEGYEIAWTLIDGDNETEIGTGDQVTYDFGAEGNYTVRAEISNPECTVVVENILVVKLGVTVPKDTIDLCESARIQLNPVTYEGYTYQWLNTDLIDDVNNPSPVVDVDETTRFEVVVSDKNDPTCVDTGFVLVRVDELALGQYKAFQDLCAEGYFVRFSPAIHGVVEAKWRFSIGGEVIESSEMNPVIEYPETGFYDVSLVVVTSQGCTDSLSQIVQVYDPATDLEITNFGNCENYEQVLKLDKPIEGFEITWTLLDGDTEIDLGSGNQITYDFGEAGQYRVRAEISNPECTVVVEDILLVELGVTVPRDTIDLCVEGNITLNPVSYEGYDYQWLNSDLIDNTNDPSPVVNVTQTTRFEVVVTDKNDPNCVDTGFVWIRVNELPIADFNAVYDICDVDKTMKFEPVRSNLISTTWYFDGNDGSKTSTASNPSFTYEEFGSYEVTLIAESAQGCTDTLTKTVVVDDFFALLDFKTNGSCEGLDYTLELNDPAIGYEVNWYLDDAGELTEIGQGVNLDYTFAAPGMYDIRVELANAECARSFVRTLQVTDGIQAPDTTIVVCDPKLIALNPYGRNDLTYTWTPTDNLDDPTSYNPMANITENITYQVTVEIQDGDTTCSATGSVQVILDQSTDSIAFDTTTLTICEGDVVFLNEGGDTTFNYYWQPESFFEDARVVNPSAQLFTSQEFTVTITNSETGCSSSFRKQVNVIPINDLLDIDYSFECGETVATLIALDVPLDGDIEWTYGDSIISTEPTFDFDFGEYGTFEVTARLLGDDCIESSAQVTLINPDEFLFRDSIFLCESETVTLNPDGDTNLIYSWTGPNLSANDIASPTTTVEMNSIYNAIILHPDDTTCQTLGRVYVFIEMASDIISANKTEFCMGDTARLSVGNGGEPMNIQWSDPDGVLIGTDQMIEFPFEKMGEYTVVADLGGCTFMDTIDLQFRNVQIVASQTDGICPGDEVMLEVQFNTEEPYDSIVWGPENVVVSEANPAFATYTPDSNSIVTAWVYFSDGCLSMDTVMLQIPPALENLTISTDRDTLFRGEKATLTASDNGFVTYRWEPADYVDNPDQPQTEVIPETTTTFTLTAKDENGCEVQKTITIVVLNPQCEPPYVFVPRAFSPNGDGTNDILYVRGESIDIVHFIVYDRWGEKMFETNNLSQGWDGTFRGKMLPPDVYGYYLSVTCIGGDTYTEKGNVTIIR</sequence>
<keyword evidence="3" id="KW-0677">Repeat</keyword>
<dbReference type="RefSeq" id="WP_222578910.1">
    <property type="nucleotide sequence ID" value="NZ_JAHVHU010000005.1"/>
</dbReference>
<dbReference type="InterPro" id="IPR022409">
    <property type="entry name" value="PKD/Chitinase_dom"/>
</dbReference>
<dbReference type="EMBL" id="JAHVHU010000005">
    <property type="protein sequence ID" value="MBY5957386.1"/>
    <property type="molecule type" value="Genomic_DNA"/>
</dbReference>
<comment type="caution">
    <text evidence="7">The sequence shown here is derived from an EMBL/GenBank/DDBJ whole genome shotgun (WGS) entry which is preliminary data.</text>
</comment>
<dbReference type="CDD" id="cd00146">
    <property type="entry name" value="PKD"/>
    <property type="match status" value="2"/>
</dbReference>
<evidence type="ECO:0000259" key="6">
    <source>
        <dbReference type="PROSITE" id="PS50093"/>
    </source>
</evidence>
<dbReference type="Proteomes" id="UP000753961">
    <property type="component" value="Unassembled WGS sequence"/>
</dbReference>
<dbReference type="Gene3D" id="2.60.40.10">
    <property type="entry name" value="Immunoglobulins"/>
    <property type="match status" value="4"/>
</dbReference>
<evidence type="ECO:0000256" key="1">
    <source>
        <dbReference type="ARBA" id="ARBA00004141"/>
    </source>
</evidence>
<evidence type="ECO:0000256" key="2">
    <source>
        <dbReference type="ARBA" id="ARBA00022692"/>
    </source>
</evidence>
<dbReference type="InterPro" id="IPR035986">
    <property type="entry name" value="PKD_dom_sf"/>
</dbReference>
<dbReference type="InterPro" id="IPR000601">
    <property type="entry name" value="PKD_dom"/>
</dbReference>
<dbReference type="PANTHER" id="PTHR46730">
    <property type="entry name" value="POLYCYSTIN-1"/>
    <property type="match status" value="1"/>
</dbReference>
<reference evidence="7" key="1">
    <citation type="submission" date="2021-06" db="EMBL/GenBank/DDBJ databases">
        <title>44 bacteria genomes isolated from Dapeng, Shenzhen.</title>
        <authorList>
            <person name="Zheng W."/>
            <person name="Yu S."/>
            <person name="Huang Y."/>
        </authorList>
    </citation>
    <scope>NUCLEOTIDE SEQUENCE</scope>
    <source>
        <strain evidence="7">DP5N28-2</strain>
    </source>
</reference>
<keyword evidence="8" id="KW-1185">Reference proteome</keyword>
<dbReference type="SUPFAM" id="SSF49299">
    <property type="entry name" value="PKD domain"/>
    <property type="match status" value="4"/>
</dbReference>
<dbReference type="GO" id="GO:0005261">
    <property type="term" value="F:monoatomic cation channel activity"/>
    <property type="evidence" value="ECO:0007669"/>
    <property type="project" value="TreeGrafter"/>
</dbReference>
<name>A0A953LA97_9BACT</name>
<accession>A0A953LA97</accession>
<feature type="domain" description="PKD" evidence="6">
    <location>
        <begin position="1040"/>
        <end position="1119"/>
    </location>
</feature>
<comment type="subcellular location">
    <subcellularLocation>
        <location evidence="1">Membrane</location>
        <topology evidence="1">Multi-pass membrane protein</topology>
    </subcellularLocation>
</comment>
<keyword evidence="2" id="KW-0812">Transmembrane</keyword>
<keyword evidence="4" id="KW-1133">Transmembrane helix</keyword>
<protein>
    <submittedName>
        <fullName evidence="7">PKD domain-containing protein</fullName>
    </submittedName>
</protein>
<evidence type="ECO:0000313" key="8">
    <source>
        <dbReference type="Proteomes" id="UP000753961"/>
    </source>
</evidence>
<proteinExistence type="predicted"/>
<dbReference type="SMART" id="SM00089">
    <property type="entry name" value="PKD"/>
    <property type="match status" value="8"/>
</dbReference>
<dbReference type="GO" id="GO:0005886">
    <property type="term" value="C:plasma membrane"/>
    <property type="evidence" value="ECO:0007669"/>
    <property type="project" value="TreeGrafter"/>
</dbReference>
<dbReference type="PANTHER" id="PTHR46730:SF4">
    <property type="entry name" value="POLYCYSTIC KIDNEY DISEASE PROTEIN 1-LIKE 1"/>
    <property type="match status" value="1"/>
</dbReference>
<dbReference type="GO" id="GO:0006816">
    <property type="term" value="P:calcium ion transport"/>
    <property type="evidence" value="ECO:0007669"/>
    <property type="project" value="TreeGrafter"/>
</dbReference>
<feature type="domain" description="PKD" evidence="6">
    <location>
        <begin position="333"/>
        <end position="384"/>
    </location>
</feature>
<evidence type="ECO:0000313" key="7">
    <source>
        <dbReference type="EMBL" id="MBY5957386.1"/>
    </source>
</evidence>
<evidence type="ECO:0000256" key="3">
    <source>
        <dbReference type="ARBA" id="ARBA00022737"/>
    </source>
</evidence>
<dbReference type="InterPro" id="IPR013783">
    <property type="entry name" value="Ig-like_fold"/>
</dbReference>
<dbReference type="NCBIfam" id="TIGR04131">
    <property type="entry name" value="Bac_Flav_CTERM"/>
    <property type="match status" value="1"/>
</dbReference>